<proteinExistence type="predicted"/>
<sequence>MRACDLEHAVCRRNAKLGLEHARSKGVLAEIEAALRRVRPVLPAQKTPGAENARANKNRAANTEAGMALDEAILAYKQHVDGMLPGWQVEMEQDAYRRLRRLQRAELALKKRRGAAAAAFEKEKALRALLADKEHDVELLRIKEQEEHGKRNRERARLEKEARARALERYAAAAARPIPDLVTPLPPTAMRRRLRAQFPDLADDEANQDKRERPLNQAVIAATPQRKSPRQMASPPPTHPYDATRLRPSHDGAQSPAFELSYEWQSVPLGKTLPIQAEQRLNTAKGLGRMARIPRTWNLEVLLAENGRRFEVRVQQNDEIELVSREVSTLAFGETSPLTLSCNGHDLDSRLSVGAYGSMLFTGQVFARRGAPKRPNETTQASHRAPDAQQGGNAPHTPASAQRWDAIAQDLSALLSALRNPSASADLRASKLGLLEPEDDISSADTKRLKSEIRALGRAALDAESVSVDLMLQTLFSLLSVDAVGLLSLSLLGSGSMTTDLDRVSDALYKFHLSCKDGREHVWTMLVDYWQWVIRERLVSREDLATVFVQVLVPPGERVDGICAANIRWIVREFSSQNAPGAAPGRDEKDSALRETEGPTERQFSFDELLGGSPKPSSREQQSGLEVDDVHSESTSELDASLLATDQVQANAPRARRLHLALREFDQDEDEEDEIENEGDDDEEDRSENGRHESTALDQFVAANRPSQTSGILGESADDPDVFSDDEFDF</sequence>
<comment type="caution">
    <text evidence="2">The sequence shown here is derived from an EMBL/GenBank/DDBJ whole genome shotgun (WGS) entry which is preliminary data.</text>
</comment>
<dbReference type="Proteomes" id="UP000241890">
    <property type="component" value="Unassembled WGS sequence"/>
</dbReference>
<evidence type="ECO:0000313" key="3">
    <source>
        <dbReference type="Proteomes" id="UP000241890"/>
    </source>
</evidence>
<feature type="compositionally biased region" description="Acidic residues" evidence="1">
    <location>
        <begin position="666"/>
        <end position="686"/>
    </location>
</feature>
<name>A0A2R5GWC4_9STRA</name>
<evidence type="ECO:0000256" key="1">
    <source>
        <dbReference type="SAM" id="MobiDB-lite"/>
    </source>
</evidence>
<protein>
    <submittedName>
        <fullName evidence="2">Uncharacterized protein</fullName>
    </submittedName>
</protein>
<dbReference type="InParanoid" id="A0A2R5GWC4"/>
<feature type="region of interest" description="Disordered" evidence="1">
    <location>
        <begin position="577"/>
        <end position="638"/>
    </location>
</feature>
<feature type="region of interest" description="Disordered" evidence="1">
    <location>
        <begin position="199"/>
        <end position="254"/>
    </location>
</feature>
<feature type="compositionally biased region" description="Acidic residues" evidence="1">
    <location>
        <begin position="716"/>
        <end position="730"/>
    </location>
</feature>
<accession>A0A2R5GWC4</accession>
<feature type="region of interest" description="Disordered" evidence="1">
    <location>
        <begin position="367"/>
        <end position="400"/>
    </location>
</feature>
<keyword evidence="3" id="KW-1185">Reference proteome</keyword>
<reference evidence="2 3" key="1">
    <citation type="submission" date="2017-12" db="EMBL/GenBank/DDBJ databases">
        <title>Sequencing, de novo assembly and annotation of complete genome of a new Thraustochytrid species, strain FCC1311.</title>
        <authorList>
            <person name="Sedici K."/>
            <person name="Godart F."/>
            <person name="Aiese Cigliano R."/>
            <person name="Sanseverino W."/>
            <person name="Barakat M."/>
            <person name="Ortet P."/>
            <person name="Marechal E."/>
            <person name="Cagnac O."/>
            <person name="Amato A."/>
        </authorList>
    </citation>
    <scope>NUCLEOTIDE SEQUENCE [LARGE SCALE GENOMIC DNA]</scope>
</reference>
<feature type="compositionally biased region" description="Polar residues" evidence="1">
    <location>
        <begin position="615"/>
        <end position="624"/>
    </location>
</feature>
<evidence type="ECO:0000313" key="2">
    <source>
        <dbReference type="EMBL" id="GBG32711.1"/>
    </source>
</evidence>
<gene>
    <name evidence="2" type="ORF">FCC1311_089362</name>
</gene>
<dbReference type="AlphaFoldDB" id="A0A2R5GWC4"/>
<feature type="region of interest" description="Disordered" evidence="1">
    <location>
        <begin position="662"/>
        <end position="730"/>
    </location>
</feature>
<feature type="compositionally biased region" description="Basic and acidic residues" evidence="1">
    <location>
        <begin position="585"/>
        <end position="600"/>
    </location>
</feature>
<organism evidence="2 3">
    <name type="scientific">Hondaea fermentalgiana</name>
    <dbReference type="NCBI Taxonomy" id="2315210"/>
    <lineage>
        <taxon>Eukaryota</taxon>
        <taxon>Sar</taxon>
        <taxon>Stramenopiles</taxon>
        <taxon>Bigyra</taxon>
        <taxon>Labyrinthulomycetes</taxon>
        <taxon>Thraustochytrida</taxon>
        <taxon>Thraustochytriidae</taxon>
        <taxon>Hondaea</taxon>
    </lineage>
</organism>
<dbReference type="EMBL" id="BEYU01000128">
    <property type="protein sequence ID" value="GBG32711.1"/>
    <property type="molecule type" value="Genomic_DNA"/>
</dbReference>